<gene>
    <name evidence="1" type="ORF">IPO85_14065</name>
</gene>
<proteinExistence type="predicted"/>
<accession>A0A9D7SA63</accession>
<evidence type="ECO:0000313" key="1">
    <source>
        <dbReference type="EMBL" id="MBK9718608.1"/>
    </source>
</evidence>
<sequence length="53" mass="6163">MVTGGVSNDAVDFNIAVIRFNSDGTLDNTLMWMEWLLQIWEVFMILKFISHSR</sequence>
<protein>
    <submittedName>
        <fullName evidence="1">Uncharacterized protein</fullName>
    </submittedName>
</protein>
<dbReference type="AlphaFoldDB" id="A0A9D7SA63"/>
<reference evidence="1 2" key="1">
    <citation type="submission" date="2020-10" db="EMBL/GenBank/DDBJ databases">
        <title>Connecting structure to function with the recovery of over 1000 high-quality activated sludge metagenome-assembled genomes encoding full-length rRNA genes using long-read sequencing.</title>
        <authorList>
            <person name="Singleton C.M."/>
            <person name="Petriglieri F."/>
            <person name="Kristensen J.M."/>
            <person name="Kirkegaard R.H."/>
            <person name="Michaelsen T.Y."/>
            <person name="Andersen M.H."/>
            <person name="Karst S.M."/>
            <person name="Dueholm M.S."/>
            <person name="Nielsen P.H."/>
            <person name="Albertsen M."/>
        </authorList>
    </citation>
    <scope>NUCLEOTIDE SEQUENCE [LARGE SCALE GENOMIC DNA]</scope>
    <source>
        <strain evidence="1">Ribe_18-Q3-R11-54_BAT3C.373</strain>
    </source>
</reference>
<name>A0A9D7SA63_9BACT</name>
<comment type="caution">
    <text evidence="1">The sequence shown here is derived from an EMBL/GenBank/DDBJ whole genome shotgun (WGS) entry which is preliminary data.</text>
</comment>
<dbReference type="Proteomes" id="UP000808349">
    <property type="component" value="Unassembled WGS sequence"/>
</dbReference>
<evidence type="ECO:0000313" key="2">
    <source>
        <dbReference type="Proteomes" id="UP000808349"/>
    </source>
</evidence>
<dbReference type="EMBL" id="JADKFW010000011">
    <property type="protein sequence ID" value="MBK9718608.1"/>
    <property type="molecule type" value="Genomic_DNA"/>
</dbReference>
<organism evidence="1 2">
    <name type="scientific">Candidatus Defluviibacterium haderslevense</name>
    <dbReference type="NCBI Taxonomy" id="2981993"/>
    <lineage>
        <taxon>Bacteria</taxon>
        <taxon>Pseudomonadati</taxon>
        <taxon>Bacteroidota</taxon>
        <taxon>Saprospiria</taxon>
        <taxon>Saprospirales</taxon>
        <taxon>Saprospiraceae</taxon>
        <taxon>Candidatus Defluviibacterium</taxon>
    </lineage>
</organism>